<name>A0AAV3XQR7_9CYAN</name>
<feature type="region of interest" description="Disordered" evidence="1">
    <location>
        <begin position="184"/>
        <end position="215"/>
    </location>
</feature>
<evidence type="ECO:0000313" key="4">
    <source>
        <dbReference type="Proteomes" id="UP001050975"/>
    </source>
</evidence>
<proteinExistence type="predicted"/>
<dbReference type="InterPro" id="IPR001959">
    <property type="entry name" value="Transposase"/>
</dbReference>
<dbReference type="EMBL" id="BLAY01000286">
    <property type="protein sequence ID" value="GET44068.1"/>
    <property type="molecule type" value="Genomic_DNA"/>
</dbReference>
<keyword evidence="4" id="KW-1185">Reference proteome</keyword>
<evidence type="ECO:0000259" key="2">
    <source>
        <dbReference type="Pfam" id="PF01385"/>
    </source>
</evidence>
<comment type="caution">
    <text evidence="3">The sequence shown here is derived from an EMBL/GenBank/DDBJ whole genome shotgun (WGS) entry which is preliminary data.</text>
</comment>
<organism evidence="3 4">
    <name type="scientific">Microseira wollei NIES-4236</name>
    <dbReference type="NCBI Taxonomy" id="2530354"/>
    <lineage>
        <taxon>Bacteria</taxon>
        <taxon>Bacillati</taxon>
        <taxon>Cyanobacteriota</taxon>
        <taxon>Cyanophyceae</taxon>
        <taxon>Oscillatoriophycideae</taxon>
        <taxon>Aerosakkonematales</taxon>
        <taxon>Aerosakkonemataceae</taxon>
        <taxon>Microseira</taxon>
    </lineage>
</organism>
<sequence length="215" mass="24427">MPKIPVAASRDIQITALPQLKLARPWYGEIDSTVLQQNVKRLDVPYKNFFEGRGFPKCKNPSNFTSFTYATCVKIKCCKVYLPKLIPMGFHNSRSVPNEFTIKSVTVRQPQDGWYMSLRIEDKTVPDYVAKPLAEVKSIIGCDLGITKLVHLSDGYQFENPKFATSRKTKHLLKVRQRRVNRKIRGSNKCKKPSKNVGRLHKKSAERASSSLSGI</sequence>
<feature type="domain" description="Probable transposase IS891/IS1136/IS1341" evidence="2">
    <location>
        <begin position="131"/>
        <end position="207"/>
    </location>
</feature>
<evidence type="ECO:0000313" key="3">
    <source>
        <dbReference type="EMBL" id="GET44068.1"/>
    </source>
</evidence>
<dbReference type="RefSeq" id="WP_226593550.1">
    <property type="nucleotide sequence ID" value="NZ_BLAY01000286.1"/>
</dbReference>
<dbReference type="Pfam" id="PF01385">
    <property type="entry name" value="OrfB_IS605"/>
    <property type="match status" value="1"/>
</dbReference>
<reference evidence="3" key="1">
    <citation type="submission" date="2019-10" db="EMBL/GenBank/DDBJ databases">
        <title>Draft genome sequece of Microseira wollei NIES-4236.</title>
        <authorList>
            <person name="Yamaguchi H."/>
            <person name="Suzuki S."/>
            <person name="Kawachi M."/>
        </authorList>
    </citation>
    <scope>NUCLEOTIDE SEQUENCE</scope>
    <source>
        <strain evidence="3">NIES-4236</strain>
    </source>
</reference>
<dbReference type="Proteomes" id="UP001050975">
    <property type="component" value="Unassembled WGS sequence"/>
</dbReference>
<gene>
    <name evidence="3" type="ORF">MiSe_88940</name>
</gene>
<feature type="compositionally biased region" description="Basic residues" evidence="1">
    <location>
        <begin position="184"/>
        <end position="204"/>
    </location>
</feature>
<evidence type="ECO:0000256" key="1">
    <source>
        <dbReference type="SAM" id="MobiDB-lite"/>
    </source>
</evidence>
<protein>
    <submittedName>
        <fullName evidence="3">Transposase, IS605 OrfB family protein</fullName>
    </submittedName>
</protein>
<accession>A0AAV3XQR7</accession>
<dbReference type="AlphaFoldDB" id="A0AAV3XQR7"/>